<dbReference type="Proteomes" id="UP000219440">
    <property type="component" value="Unassembled WGS sequence"/>
</dbReference>
<feature type="binding site" evidence="3">
    <location>
        <position position="284"/>
    </location>
    <ligand>
        <name>Zn(2+)</name>
        <dbReference type="ChEBI" id="CHEBI:29105"/>
    </ligand>
</feature>
<accession>A0A2C8YIP8</accession>
<dbReference type="InterPro" id="IPR003726">
    <property type="entry name" value="HCY_dom"/>
</dbReference>
<dbReference type="RefSeq" id="WP_097059510.1">
    <property type="nucleotide sequence ID" value="NZ_BMLC01000002.1"/>
</dbReference>
<dbReference type="AlphaFoldDB" id="A0A2C8YIP8"/>
<keyword evidence="1 3" id="KW-0489">Methyltransferase</keyword>
<keyword evidence="3" id="KW-0862">Zinc</keyword>
<proteinExistence type="predicted"/>
<dbReference type="PANTHER" id="PTHR11103">
    <property type="entry name" value="SLR1189 PROTEIN"/>
    <property type="match status" value="1"/>
</dbReference>
<dbReference type="OrthoDB" id="9803687at2"/>
<comment type="cofactor">
    <cofactor evidence="3">
        <name>Zn(2+)</name>
        <dbReference type="ChEBI" id="CHEBI:29105"/>
    </cofactor>
</comment>
<dbReference type="InterPro" id="IPR036589">
    <property type="entry name" value="HCY_dom_sf"/>
</dbReference>
<feature type="domain" description="Hcy-binding" evidence="4">
    <location>
        <begin position="1"/>
        <end position="299"/>
    </location>
</feature>
<feature type="binding site" evidence="3">
    <location>
        <position position="285"/>
    </location>
    <ligand>
        <name>Zn(2+)</name>
        <dbReference type="ChEBI" id="CHEBI:29105"/>
    </ligand>
</feature>
<protein>
    <submittedName>
        <fullName evidence="5">Homocysteine S-methyltransferase</fullName>
    </submittedName>
</protein>
<dbReference type="PANTHER" id="PTHR11103:SF18">
    <property type="entry name" value="SLR1189 PROTEIN"/>
    <property type="match status" value="1"/>
</dbReference>
<dbReference type="GO" id="GO:0032259">
    <property type="term" value="P:methylation"/>
    <property type="evidence" value="ECO:0007669"/>
    <property type="project" value="UniProtKB-KW"/>
</dbReference>
<gene>
    <name evidence="5" type="ORF">SAMN06296378_0360</name>
</gene>
<feature type="binding site" evidence="3">
    <location>
        <position position="216"/>
    </location>
    <ligand>
        <name>Zn(2+)</name>
        <dbReference type="ChEBI" id="CHEBI:29105"/>
    </ligand>
</feature>
<keyword evidence="3" id="KW-0479">Metal-binding</keyword>
<dbReference type="GO" id="GO:0008168">
    <property type="term" value="F:methyltransferase activity"/>
    <property type="evidence" value="ECO:0007669"/>
    <property type="project" value="UniProtKB-UniRule"/>
</dbReference>
<evidence type="ECO:0000313" key="6">
    <source>
        <dbReference type="Proteomes" id="UP000219440"/>
    </source>
</evidence>
<dbReference type="Pfam" id="PF02574">
    <property type="entry name" value="S-methyl_trans"/>
    <property type="match status" value="1"/>
</dbReference>
<evidence type="ECO:0000313" key="5">
    <source>
        <dbReference type="EMBL" id="SOE50284.1"/>
    </source>
</evidence>
<evidence type="ECO:0000259" key="4">
    <source>
        <dbReference type="PROSITE" id="PS50970"/>
    </source>
</evidence>
<sequence length="299" mass="31932">MKTSDISMTDGGIETVLVFHEGIDLPDFAAFPLLYDETGRVAMRRYFETFLSIAQQRGVPFVMGTPTWRANREWGERLGYTPDALARANAEAVAFVREVAASHPAVEIVVEGVLGPRGDGYVVTNRMTVDEAEAYHSEQIASLVNAGVDRISALTMTYAEEAIGVVRAARALGVPVVPSFTVEVDGSLPDGTSLGEAIELVDAATDAAAAYFMVNCAHPTHISHALDNPATADRIGALRVNASKRSHAELDEAEELDEGDPVALGIDNAALKIMLPRVQVLGGCCGTDARHVAEIIDAW</sequence>
<dbReference type="Gene3D" id="3.20.20.330">
    <property type="entry name" value="Homocysteine-binding-like domain"/>
    <property type="match status" value="1"/>
</dbReference>
<organism evidence="5 6">
    <name type="scientific">Salinibacterium xinjiangense</name>
    <dbReference type="NCBI Taxonomy" id="386302"/>
    <lineage>
        <taxon>Bacteria</taxon>
        <taxon>Bacillati</taxon>
        <taxon>Actinomycetota</taxon>
        <taxon>Actinomycetes</taxon>
        <taxon>Micrococcales</taxon>
        <taxon>Microbacteriaceae</taxon>
        <taxon>Salinibacterium</taxon>
    </lineage>
</organism>
<dbReference type="SUPFAM" id="SSF82282">
    <property type="entry name" value="Homocysteine S-methyltransferase"/>
    <property type="match status" value="1"/>
</dbReference>
<dbReference type="PROSITE" id="PS50970">
    <property type="entry name" value="HCY"/>
    <property type="match status" value="1"/>
</dbReference>
<keyword evidence="6" id="KW-1185">Reference proteome</keyword>
<evidence type="ECO:0000256" key="1">
    <source>
        <dbReference type="ARBA" id="ARBA00022603"/>
    </source>
</evidence>
<keyword evidence="2 3" id="KW-0808">Transferase</keyword>
<dbReference type="GO" id="GO:0046872">
    <property type="term" value="F:metal ion binding"/>
    <property type="evidence" value="ECO:0007669"/>
    <property type="project" value="UniProtKB-KW"/>
</dbReference>
<evidence type="ECO:0000256" key="3">
    <source>
        <dbReference type="PROSITE-ProRule" id="PRU00333"/>
    </source>
</evidence>
<name>A0A2C8YIP8_9MICO</name>
<dbReference type="EMBL" id="OCST01000001">
    <property type="protein sequence ID" value="SOE50284.1"/>
    <property type="molecule type" value="Genomic_DNA"/>
</dbReference>
<evidence type="ECO:0000256" key="2">
    <source>
        <dbReference type="ARBA" id="ARBA00022679"/>
    </source>
</evidence>
<reference evidence="5 6" key="1">
    <citation type="submission" date="2017-09" db="EMBL/GenBank/DDBJ databases">
        <authorList>
            <person name="Ehlers B."/>
            <person name="Leendertz F.H."/>
        </authorList>
    </citation>
    <scope>NUCLEOTIDE SEQUENCE [LARGE SCALE GENOMIC DNA]</scope>
    <source>
        <strain evidence="5 6">CGMCC 1.05381</strain>
    </source>
</reference>